<evidence type="ECO:0000256" key="6">
    <source>
        <dbReference type="ARBA" id="ARBA00022553"/>
    </source>
</evidence>
<dbReference type="PROSITE" id="PS50885">
    <property type="entry name" value="HAMP"/>
    <property type="match status" value="1"/>
</dbReference>
<keyword evidence="19" id="KW-1185">Reference proteome</keyword>
<evidence type="ECO:0000259" key="17">
    <source>
        <dbReference type="PROSITE" id="PS50885"/>
    </source>
</evidence>
<dbReference type="AlphaFoldDB" id="A0A5M6ZE97"/>
<keyword evidence="10" id="KW-0418">Kinase</keyword>
<evidence type="ECO:0000256" key="1">
    <source>
        <dbReference type="ARBA" id="ARBA00000085"/>
    </source>
</evidence>
<reference evidence="18 19" key="1">
    <citation type="submission" date="2019-09" db="EMBL/GenBank/DDBJ databases">
        <authorList>
            <person name="Kevbrin V."/>
            <person name="Grouzdev D.S."/>
        </authorList>
    </citation>
    <scope>NUCLEOTIDE SEQUENCE [LARGE SCALE GENOMIC DNA]</scope>
    <source>
        <strain evidence="18 19">G-192</strain>
    </source>
</reference>
<dbReference type="Proteomes" id="UP000325122">
    <property type="component" value="Unassembled WGS sequence"/>
</dbReference>
<comment type="catalytic activity">
    <reaction evidence="1">
        <text>ATP + protein L-histidine = ADP + protein N-phospho-L-histidine.</text>
        <dbReference type="EC" id="2.7.13.3"/>
    </reaction>
</comment>
<dbReference type="SMART" id="SM00304">
    <property type="entry name" value="HAMP"/>
    <property type="match status" value="1"/>
</dbReference>
<evidence type="ECO:0000256" key="12">
    <source>
        <dbReference type="ARBA" id="ARBA00022989"/>
    </source>
</evidence>
<evidence type="ECO:0000256" key="3">
    <source>
        <dbReference type="ARBA" id="ARBA00012438"/>
    </source>
</evidence>
<keyword evidence="9" id="KW-0547">Nucleotide-binding</keyword>
<dbReference type="CDD" id="cd00082">
    <property type="entry name" value="HisKA"/>
    <property type="match status" value="1"/>
</dbReference>
<dbReference type="Gene3D" id="3.30.565.10">
    <property type="entry name" value="Histidine kinase-like ATPase, C-terminal domain"/>
    <property type="match status" value="1"/>
</dbReference>
<keyword evidence="4" id="KW-1003">Cell membrane</keyword>
<dbReference type="SUPFAM" id="SSF55874">
    <property type="entry name" value="ATPase domain of HSP90 chaperone/DNA topoisomerase II/histidine kinase"/>
    <property type="match status" value="1"/>
</dbReference>
<dbReference type="Pfam" id="PF00672">
    <property type="entry name" value="HAMP"/>
    <property type="match status" value="1"/>
</dbReference>
<feature type="transmembrane region" description="Helical" evidence="15">
    <location>
        <begin position="161"/>
        <end position="180"/>
    </location>
</feature>
<dbReference type="SUPFAM" id="SSF47384">
    <property type="entry name" value="Homodimeric domain of signal transducing histidine kinase"/>
    <property type="match status" value="1"/>
</dbReference>
<keyword evidence="6" id="KW-0597">Phosphoprotein</keyword>
<dbReference type="InterPro" id="IPR003594">
    <property type="entry name" value="HATPase_dom"/>
</dbReference>
<comment type="subcellular location">
    <subcellularLocation>
        <location evidence="2">Cell inner membrane</location>
        <topology evidence="2">Multi-pass membrane protein</topology>
    </subcellularLocation>
</comment>
<dbReference type="InterPro" id="IPR003661">
    <property type="entry name" value="HisK_dim/P_dom"/>
</dbReference>
<evidence type="ECO:0000256" key="7">
    <source>
        <dbReference type="ARBA" id="ARBA00022679"/>
    </source>
</evidence>
<evidence type="ECO:0000256" key="10">
    <source>
        <dbReference type="ARBA" id="ARBA00022777"/>
    </source>
</evidence>
<dbReference type="SMART" id="SM00388">
    <property type="entry name" value="HisKA"/>
    <property type="match status" value="1"/>
</dbReference>
<evidence type="ECO:0000256" key="13">
    <source>
        <dbReference type="ARBA" id="ARBA00023012"/>
    </source>
</evidence>
<keyword evidence="13" id="KW-0902">Two-component regulatory system</keyword>
<dbReference type="EC" id="2.7.13.3" evidence="3"/>
<dbReference type="RefSeq" id="WP_150023465.1">
    <property type="nucleotide sequence ID" value="NZ_VWOJ01000003.1"/>
</dbReference>
<evidence type="ECO:0000256" key="9">
    <source>
        <dbReference type="ARBA" id="ARBA00022741"/>
    </source>
</evidence>
<dbReference type="GO" id="GO:0005886">
    <property type="term" value="C:plasma membrane"/>
    <property type="evidence" value="ECO:0007669"/>
    <property type="project" value="UniProtKB-SubCell"/>
</dbReference>
<proteinExistence type="predicted"/>
<accession>A0A5M6ZE97</accession>
<keyword evidence="12 15" id="KW-1133">Transmembrane helix</keyword>
<name>A0A5M6ZE97_9PROT</name>
<feature type="domain" description="Histidine kinase" evidence="16">
    <location>
        <begin position="241"/>
        <end position="437"/>
    </location>
</feature>
<protein>
    <recommendedName>
        <fullName evidence="3">histidine kinase</fullName>
        <ecNumber evidence="3">2.7.13.3</ecNumber>
    </recommendedName>
</protein>
<evidence type="ECO:0000256" key="11">
    <source>
        <dbReference type="ARBA" id="ARBA00022840"/>
    </source>
</evidence>
<dbReference type="InterPro" id="IPR003660">
    <property type="entry name" value="HAMP_dom"/>
</dbReference>
<dbReference type="InterPro" id="IPR004358">
    <property type="entry name" value="Sig_transdc_His_kin-like_C"/>
</dbReference>
<evidence type="ECO:0000256" key="5">
    <source>
        <dbReference type="ARBA" id="ARBA00022519"/>
    </source>
</evidence>
<keyword evidence="14 15" id="KW-0472">Membrane</keyword>
<keyword evidence="5" id="KW-0997">Cell inner membrane</keyword>
<dbReference type="PANTHER" id="PTHR44936">
    <property type="entry name" value="SENSOR PROTEIN CREC"/>
    <property type="match status" value="1"/>
</dbReference>
<dbReference type="PROSITE" id="PS50109">
    <property type="entry name" value="HIS_KIN"/>
    <property type="match status" value="1"/>
</dbReference>
<dbReference type="SMART" id="SM00387">
    <property type="entry name" value="HATPase_c"/>
    <property type="match status" value="1"/>
</dbReference>
<keyword evidence="7" id="KW-0808">Transferase</keyword>
<sequence>MRLSIKRYLPKGLFQRSLLIIVLPVALMQGAVTWAFFEQHWRTTTARLSENIAGDVALIVKMHQRADGEGFDQIADIAFTTLGLSVEFRKDDALPTTRRTAFFRVLDRTLRRALSSKLNEAFWFDTTRYPNYVDIRVEAEGGVLRFIAARDQVFATTGHIFVIWLSGATLILLTVAILFIRNQVKPIRHLAEAAEAFGRGQDMERFKPAGAREVRQAASAFLDMRARLKRHMEQRTQLLAGVSHDLRTPLTRLRLQLALMPDSPEREAARRDIAEMEAALEEYLAFARGQAGEEPEAVDLTALCETLGDDAARQGVDLRLDLEEGLSVHAREGALKRALANLVQNAAAHAGDVALSARREGSRIEVIIDDDGPGIEPGQREEAFRPFSRLDPARNANRTGVGLGLAIARDTVRAHGGELRLETSPLGGLRARVSLPA</sequence>
<organism evidence="18 19">
    <name type="scientific">Alkalicaulis satelles</name>
    <dbReference type="NCBI Taxonomy" id="2609175"/>
    <lineage>
        <taxon>Bacteria</taxon>
        <taxon>Pseudomonadati</taxon>
        <taxon>Pseudomonadota</taxon>
        <taxon>Alphaproteobacteria</taxon>
        <taxon>Maricaulales</taxon>
        <taxon>Maricaulaceae</taxon>
        <taxon>Alkalicaulis</taxon>
    </lineage>
</organism>
<dbReference type="PRINTS" id="PR00344">
    <property type="entry name" value="BCTRLSENSOR"/>
</dbReference>
<dbReference type="InterPro" id="IPR036890">
    <property type="entry name" value="HATPase_C_sf"/>
</dbReference>
<dbReference type="CDD" id="cd06225">
    <property type="entry name" value="HAMP"/>
    <property type="match status" value="1"/>
</dbReference>
<evidence type="ECO:0000256" key="8">
    <source>
        <dbReference type="ARBA" id="ARBA00022692"/>
    </source>
</evidence>
<dbReference type="GO" id="GO:0005524">
    <property type="term" value="F:ATP binding"/>
    <property type="evidence" value="ECO:0007669"/>
    <property type="project" value="UniProtKB-KW"/>
</dbReference>
<evidence type="ECO:0000313" key="19">
    <source>
        <dbReference type="Proteomes" id="UP000325122"/>
    </source>
</evidence>
<dbReference type="EMBL" id="VWOJ01000003">
    <property type="protein sequence ID" value="KAA5802214.1"/>
    <property type="molecule type" value="Genomic_DNA"/>
</dbReference>
<comment type="caution">
    <text evidence="18">The sequence shown here is derived from an EMBL/GenBank/DDBJ whole genome shotgun (WGS) entry which is preliminary data.</text>
</comment>
<gene>
    <name evidence="18" type="ORF">F1654_10260</name>
</gene>
<dbReference type="InterPro" id="IPR005467">
    <property type="entry name" value="His_kinase_dom"/>
</dbReference>
<keyword evidence="8 15" id="KW-0812">Transmembrane</keyword>
<feature type="domain" description="HAMP" evidence="17">
    <location>
        <begin position="181"/>
        <end position="233"/>
    </location>
</feature>
<dbReference type="InterPro" id="IPR036097">
    <property type="entry name" value="HisK_dim/P_sf"/>
</dbReference>
<evidence type="ECO:0000256" key="15">
    <source>
        <dbReference type="SAM" id="Phobius"/>
    </source>
</evidence>
<dbReference type="Pfam" id="PF02518">
    <property type="entry name" value="HATPase_c"/>
    <property type="match status" value="1"/>
</dbReference>
<dbReference type="GO" id="GO:0000155">
    <property type="term" value="F:phosphorelay sensor kinase activity"/>
    <property type="evidence" value="ECO:0007669"/>
    <property type="project" value="InterPro"/>
</dbReference>
<dbReference type="Gene3D" id="1.10.287.130">
    <property type="match status" value="1"/>
</dbReference>
<dbReference type="Pfam" id="PF00512">
    <property type="entry name" value="HisKA"/>
    <property type="match status" value="1"/>
</dbReference>
<evidence type="ECO:0000256" key="4">
    <source>
        <dbReference type="ARBA" id="ARBA00022475"/>
    </source>
</evidence>
<evidence type="ECO:0000256" key="2">
    <source>
        <dbReference type="ARBA" id="ARBA00004429"/>
    </source>
</evidence>
<evidence type="ECO:0000313" key="18">
    <source>
        <dbReference type="EMBL" id="KAA5802214.1"/>
    </source>
</evidence>
<evidence type="ECO:0000259" key="16">
    <source>
        <dbReference type="PROSITE" id="PS50109"/>
    </source>
</evidence>
<keyword evidence="11" id="KW-0067">ATP-binding</keyword>
<dbReference type="InterPro" id="IPR050980">
    <property type="entry name" value="2C_sensor_his_kinase"/>
</dbReference>
<dbReference type="PANTHER" id="PTHR44936:SF5">
    <property type="entry name" value="SENSOR HISTIDINE KINASE ENVZ"/>
    <property type="match status" value="1"/>
</dbReference>
<evidence type="ECO:0000256" key="14">
    <source>
        <dbReference type="ARBA" id="ARBA00023136"/>
    </source>
</evidence>